<dbReference type="InterPro" id="IPR000488">
    <property type="entry name" value="Death_dom"/>
</dbReference>
<evidence type="ECO:0000259" key="1">
    <source>
        <dbReference type="PROSITE" id="PS50017"/>
    </source>
</evidence>
<organism evidence="2 3">
    <name type="scientific">Amblyomma americanum</name>
    <name type="common">Lone star tick</name>
    <dbReference type="NCBI Taxonomy" id="6943"/>
    <lineage>
        <taxon>Eukaryota</taxon>
        <taxon>Metazoa</taxon>
        <taxon>Ecdysozoa</taxon>
        <taxon>Arthropoda</taxon>
        <taxon>Chelicerata</taxon>
        <taxon>Arachnida</taxon>
        <taxon>Acari</taxon>
        <taxon>Parasitiformes</taxon>
        <taxon>Ixodida</taxon>
        <taxon>Ixodoidea</taxon>
        <taxon>Ixodidae</taxon>
        <taxon>Amblyomminae</taxon>
        <taxon>Amblyomma</taxon>
    </lineage>
</organism>
<dbReference type="GO" id="GO:0007165">
    <property type="term" value="P:signal transduction"/>
    <property type="evidence" value="ECO:0007669"/>
    <property type="project" value="InterPro"/>
</dbReference>
<evidence type="ECO:0000313" key="2">
    <source>
        <dbReference type="EMBL" id="KAK8756894.1"/>
    </source>
</evidence>
<proteinExistence type="predicted"/>
<gene>
    <name evidence="2" type="ORF">V5799_000404</name>
</gene>
<keyword evidence="3" id="KW-1185">Reference proteome</keyword>
<protein>
    <recommendedName>
        <fullName evidence="1">Death domain-containing protein</fullName>
    </recommendedName>
</protein>
<reference evidence="2 3" key="1">
    <citation type="journal article" date="2023" name="Arcadia Sci">
        <title>De novo assembly of a long-read Amblyomma americanum tick genome.</title>
        <authorList>
            <person name="Chou S."/>
            <person name="Poskanzer K.E."/>
            <person name="Rollins M."/>
            <person name="Thuy-Boun P.S."/>
        </authorList>
    </citation>
    <scope>NUCLEOTIDE SEQUENCE [LARGE SCALE GENOMIC DNA]</scope>
    <source>
        <strain evidence="2">F_SG_1</strain>
        <tissue evidence="2">Salivary glands</tissue>
    </source>
</reference>
<accession>A0AAQ4D354</accession>
<name>A0AAQ4D354_AMBAM</name>
<sequence>MEVQSCFLVSFPSNVRLHGGKIWGRQKFPGGSTLARSSAAIAGTPRPRSALRVYAERDDQDDVRFKELLRNLRMLWSHERFLEKQEVVWRLLKRDVPRRARFSCNTVDDLLNILVDREVIRAQEVVFLGRLAAVFLVKEASEHIQAYEEIPLDNKNCILCAVPRQLPLLCHPSSQENNSRKELVCAILYLCEYKCPWKNVVRAFPKNLSIKEAEIDRLEAMKCASQPARKRCPTCAGFEVLESWRKKHPQHATVKLLLQYLASERVNRSFADDIESGFHMSMTVGLKCLLLKSGYESQAERGRSVPVQLVSAQILSRDNSVNF</sequence>
<comment type="caution">
    <text evidence="2">The sequence shown here is derived from an EMBL/GenBank/DDBJ whole genome shotgun (WGS) entry which is preliminary data.</text>
</comment>
<dbReference type="PROSITE" id="PS50017">
    <property type="entry name" value="DEATH_DOMAIN"/>
    <property type="match status" value="1"/>
</dbReference>
<dbReference type="EMBL" id="JARKHS020035802">
    <property type="protein sequence ID" value="KAK8756894.1"/>
    <property type="molecule type" value="Genomic_DNA"/>
</dbReference>
<dbReference type="AlphaFoldDB" id="A0AAQ4D354"/>
<dbReference type="Proteomes" id="UP001321473">
    <property type="component" value="Unassembled WGS sequence"/>
</dbReference>
<feature type="domain" description="Death" evidence="1">
    <location>
        <begin position="202"/>
        <end position="261"/>
    </location>
</feature>
<evidence type="ECO:0000313" key="3">
    <source>
        <dbReference type="Proteomes" id="UP001321473"/>
    </source>
</evidence>